<name>A0ABT3QZ92_9HYPH</name>
<dbReference type="Proteomes" id="UP001300261">
    <property type="component" value="Unassembled WGS sequence"/>
</dbReference>
<proteinExistence type="predicted"/>
<gene>
    <name evidence="1" type="ORF">ON753_07035</name>
</gene>
<keyword evidence="2" id="KW-1185">Reference proteome</keyword>
<sequence>MAKISTAEHVESTAYALLRQQGFTLHAIESGAGSTPLLVASNQEHEFRGHSALEILGLIAVFQAYGEDWHPTEDDAEHRFKYWDSRDEDSD</sequence>
<comment type="caution">
    <text evidence="1">The sequence shown here is derived from an EMBL/GenBank/DDBJ whole genome shotgun (WGS) entry which is preliminary data.</text>
</comment>
<dbReference type="RefSeq" id="WP_265961858.1">
    <property type="nucleotide sequence ID" value="NZ_JAPEVI010000003.1"/>
</dbReference>
<protein>
    <submittedName>
        <fullName evidence="1">Uncharacterized protein</fullName>
    </submittedName>
</protein>
<evidence type="ECO:0000313" key="1">
    <source>
        <dbReference type="EMBL" id="MCX2722161.1"/>
    </source>
</evidence>
<reference evidence="1 2" key="1">
    <citation type="journal article" date="2016" name="Int. J. Syst. Evol. Microbiol.">
        <title>Labrenzia salina sp. nov., isolated from the rhizosphere of the halophyte Arthrocnemum macrostachyum.</title>
        <authorList>
            <person name="Camacho M."/>
            <person name="Redondo-Gomez S."/>
            <person name="Rodriguez-Llorente I."/>
            <person name="Rohde M."/>
            <person name="Sproer C."/>
            <person name="Schumann P."/>
            <person name="Klenk H.P."/>
            <person name="Montero-Calasanz M.D.C."/>
        </authorList>
    </citation>
    <scope>NUCLEOTIDE SEQUENCE [LARGE SCALE GENOMIC DNA]</scope>
    <source>
        <strain evidence="1 2">DSM 29163</strain>
    </source>
</reference>
<organism evidence="1 2">
    <name type="scientific">Roseibium salinum</name>
    <dbReference type="NCBI Taxonomy" id="1604349"/>
    <lineage>
        <taxon>Bacteria</taxon>
        <taxon>Pseudomonadati</taxon>
        <taxon>Pseudomonadota</taxon>
        <taxon>Alphaproteobacteria</taxon>
        <taxon>Hyphomicrobiales</taxon>
        <taxon>Stappiaceae</taxon>
        <taxon>Roseibium</taxon>
    </lineage>
</organism>
<dbReference type="EMBL" id="JAPEVI010000003">
    <property type="protein sequence ID" value="MCX2722161.1"/>
    <property type="molecule type" value="Genomic_DNA"/>
</dbReference>
<evidence type="ECO:0000313" key="2">
    <source>
        <dbReference type="Proteomes" id="UP001300261"/>
    </source>
</evidence>
<accession>A0ABT3QZ92</accession>